<evidence type="ECO:0000313" key="15">
    <source>
        <dbReference type="Proteomes" id="UP001595816"/>
    </source>
</evidence>
<dbReference type="Proteomes" id="UP001595816">
    <property type="component" value="Unassembled WGS sequence"/>
</dbReference>
<dbReference type="InterPro" id="IPR053877">
    <property type="entry name" value="RskA_N"/>
</dbReference>
<proteinExistence type="predicted"/>
<evidence type="ECO:0000256" key="5">
    <source>
        <dbReference type="ARBA" id="ARBA00022989"/>
    </source>
</evidence>
<comment type="caution">
    <text evidence="14">The sequence shown here is derived from an EMBL/GenBank/DDBJ whole genome shotgun (WGS) entry which is preliminary data.</text>
</comment>
<keyword evidence="3" id="KW-1003">Cell membrane</keyword>
<dbReference type="PANTHER" id="PTHR37461">
    <property type="entry name" value="ANTI-SIGMA-K FACTOR RSKA"/>
    <property type="match status" value="1"/>
</dbReference>
<evidence type="ECO:0000259" key="13">
    <source>
        <dbReference type="Pfam" id="PF22618"/>
    </source>
</evidence>
<dbReference type="Gene3D" id="1.10.10.1320">
    <property type="entry name" value="Anti-sigma factor, zinc-finger domain"/>
    <property type="match status" value="1"/>
</dbReference>
<dbReference type="InterPro" id="IPR051474">
    <property type="entry name" value="Anti-sigma-K/W_factor"/>
</dbReference>
<feature type="transmembrane region" description="Helical" evidence="11">
    <location>
        <begin position="88"/>
        <end position="109"/>
    </location>
</feature>
<evidence type="ECO:0000256" key="1">
    <source>
        <dbReference type="ARBA" id="ARBA00004167"/>
    </source>
</evidence>
<dbReference type="Pfam" id="PF22618">
    <property type="entry name" value="RskA_N"/>
    <property type="match status" value="1"/>
</dbReference>
<evidence type="ECO:0000256" key="10">
    <source>
        <dbReference type="ARBA" id="ARBA00030803"/>
    </source>
</evidence>
<evidence type="ECO:0000256" key="9">
    <source>
        <dbReference type="ARBA" id="ARBA00029829"/>
    </source>
</evidence>
<evidence type="ECO:0000256" key="2">
    <source>
        <dbReference type="ARBA" id="ARBA00004236"/>
    </source>
</evidence>
<dbReference type="Pfam" id="PF10099">
    <property type="entry name" value="RskA_C"/>
    <property type="match status" value="1"/>
</dbReference>
<evidence type="ECO:0000259" key="12">
    <source>
        <dbReference type="Pfam" id="PF10099"/>
    </source>
</evidence>
<evidence type="ECO:0000256" key="3">
    <source>
        <dbReference type="ARBA" id="ARBA00022475"/>
    </source>
</evidence>
<reference evidence="15" key="1">
    <citation type="journal article" date="2019" name="Int. J. Syst. Evol. Microbiol.">
        <title>The Global Catalogue of Microorganisms (GCM) 10K type strain sequencing project: providing services to taxonomists for standard genome sequencing and annotation.</title>
        <authorList>
            <consortium name="The Broad Institute Genomics Platform"/>
            <consortium name="The Broad Institute Genome Sequencing Center for Infectious Disease"/>
            <person name="Wu L."/>
            <person name="Ma J."/>
        </authorList>
    </citation>
    <scope>NUCLEOTIDE SEQUENCE [LARGE SCALE GENOMIC DNA]</scope>
    <source>
        <strain evidence="15">CGMCC 4.7289</strain>
    </source>
</reference>
<feature type="domain" description="Anti-sigma K factor RskA C-terminal" evidence="12">
    <location>
        <begin position="92"/>
        <end position="221"/>
    </location>
</feature>
<gene>
    <name evidence="14" type="ORF">ACFOZ4_35375</name>
</gene>
<keyword evidence="8" id="KW-0804">Transcription</keyword>
<name>A0ABV8LXZ0_9ACTN</name>
<comment type="subcellular location">
    <subcellularLocation>
        <location evidence="2">Cell membrane</location>
    </subcellularLocation>
    <subcellularLocation>
        <location evidence="1">Membrane</location>
        <topology evidence="1">Single-pass membrane protein</topology>
    </subcellularLocation>
</comment>
<dbReference type="RefSeq" id="WP_253762500.1">
    <property type="nucleotide sequence ID" value="NZ_JAMZDZ010000001.1"/>
</dbReference>
<keyword evidence="6" id="KW-0805">Transcription regulation</keyword>
<evidence type="ECO:0000313" key="14">
    <source>
        <dbReference type="EMBL" id="MFC4135915.1"/>
    </source>
</evidence>
<feature type="domain" description="Anti-sigma-K factor RskA N-terminal" evidence="13">
    <location>
        <begin position="4"/>
        <end position="35"/>
    </location>
</feature>
<dbReference type="InterPro" id="IPR041916">
    <property type="entry name" value="Anti_sigma_zinc_sf"/>
</dbReference>
<evidence type="ECO:0000256" key="6">
    <source>
        <dbReference type="ARBA" id="ARBA00023015"/>
    </source>
</evidence>
<dbReference type="EMBL" id="JBHSAY010000028">
    <property type="protein sequence ID" value="MFC4135915.1"/>
    <property type="molecule type" value="Genomic_DNA"/>
</dbReference>
<evidence type="ECO:0000256" key="7">
    <source>
        <dbReference type="ARBA" id="ARBA00023136"/>
    </source>
</evidence>
<organism evidence="14 15">
    <name type="scientific">Hamadaea flava</name>
    <dbReference type="NCBI Taxonomy" id="1742688"/>
    <lineage>
        <taxon>Bacteria</taxon>
        <taxon>Bacillati</taxon>
        <taxon>Actinomycetota</taxon>
        <taxon>Actinomycetes</taxon>
        <taxon>Micromonosporales</taxon>
        <taxon>Micromonosporaceae</taxon>
        <taxon>Hamadaea</taxon>
    </lineage>
</organism>
<keyword evidence="4 11" id="KW-0812">Transmembrane</keyword>
<evidence type="ECO:0000256" key="11">
    <source>
        <dbReference type="SAM" id="Phobius"/>
    </source>
</evidence>
<keyword evidence="5 11" id="KW-1133">Transmembrane helix</keyword>
<keyword evidence="7 11" id="KW-0472">Membrane</keyword>
<keyword evidence="15" id="KW-1185">Reference proteome</keyword>
<dbReference type="InterPro" id="IPR018764">
    <property type="entry name" value="RskA_C"/>
</dbReference>
<protein>
    <recommendedName>
        <fullName evidence="10">Regulator of SigK</fullName>
    </recommendedName>
    <alternativeName>
        <fullName evidence="9">Sigma-K anti-sigma factor RskA</fullName>
    </alternativeName>
</protein>
<evidence type="ECO:0000256" key="4">
    <source>
        <dbReference type="ARBA" id="ARBA00022692"/>
    </source>
</evidence>
<sequence>MSHDLLAAYALDAVDAAERGDVERHLGGCAECTRELASFHRTLGEYAQGTEPVEPPASLRSAVLTAIGSTPQTAGVVRTPLRRRVRRVALVAGVAAAVAFGALAVQQLWPSGTRPSDAIAAVLAAPDAREQHTTVTGGGEITAVISDERAQAVVTVRGLPTSDTSHAYQLWIIRVNGQPESVDVLEPGDGDDVRLLDGIGDAIVYGVTREPPGGSAVPTLPMLAGVPLD</sequence>
<dbReference type="PANTHER" id="PTHR37461:SF1">
    <property type="entry name" value="ANTI-SIGMA-K FACTOR RSKA"/>
    <property type="match status" value="1"/>
</dbReference>
<evidence type="ECO:0000256" key="8">
    <source>
        <dbReference type="ARBA" id="ARBA00023163"/>
    </source>
</evidence>
<accession>A0ABV8LXZ0</accession>